<gene>
    <name evidence="2" type="ORF">mPipKuh1_016521</name>
</gene>
<dbReference type="PANTHER" id="PTHR22234:SF2">
    <property type="entry name" value="SPERMATOGENESIS ASSOCIATED 3"/>
    <property type="match status" value="1"/>
</dbReference>
<dbReference type="PANTHER" id="PTHR22234">
    <property type="entry name" value="TESTIS SPERMATOCYTE APOPTOSIS-RELATED GENE 1 PROTEIN"/>
    <property type="match status" value="1"/>
</dbReference>
<name>A0A7J7XWH4_PIPKU</name>
<dbReference type="Proteomes" id="UP000558488">
    <property type="component" value="Unassembled WGS sequence"/>
</dbReference>
<comment type="caution">
    <text evidence="2">The sequence shown here is derived from an EMBL/GenBank/DDBJ whole genome shotgun (WGS) entry which is preliminary data.</text>
</comment>
<protein>
    <submittedName>
        <fullName evidence="2">Spermatogenesis associated 3</fullName>
    </submittedName>
</protein>
<proteinExistence type="predicted"/>
<organism evidence="2 3">
    <name type="scientific">Pipistrellus kuhlii</name>
    <name type="common">Kuhl's pipistrelle</name>
    <dbReference type="NCBI Taxonomy" id="59472"/>
    <lineage>
        <taxon>Eukaryota</taxon>
        <taxon>Metazoa</taxon>
        <taxon>Chordata</taxon>
        <taxon>Craniata</taxon>
        <taxon>Vertebrata</taxon>
        <taxon>Euteleostomi</taxon>
        <taxon>Mammalia</taxon>
        <taxon>Eutheria</taxon>
        <taxon>Laurasiatheria</taxon>
        <taxon>Chiroptera</taxon>
        <taxon>Yangochiroptera</taxon>
        <taxon>Vespertilionidae</taxon>
        <taxon>Pipistrellus</taxon>
    </lineage>
</organism>
<dbReference type="AlphaFoldDB" id="A0A7J7XWH4"/>
<dbReference type="InterPro" id="IPR026717">
    <property type="entry name" value="SPATA3"/>
</dbReference>
<reference evidence="2 3" key="1">
    <citation type="journal article" date="2020" name="Nature">
        <title>Six reference-quality genomes reveal evolution of bat adaptations.</title>
        <authorList>
            <person name="Jebb D."/>
            <person name="Huang Z."/>
            <person name="Pippel M."/>
            <person name="Hughes G.M."/>
            <person name="Lavrichenko K."/>
            <person name="Devanna P."/>
            <person name="Winkler S."/>
            <person name="Jermiin L.S."/>
            <person name="Skirmuntt E.C."/>
            <person name="Katzourakis A."/>
            <person name="Burkitt-Gray L."/>
            <person name="Ray D.A."/>
            <person name="Sullivan K.A.M."/>
            <person name="Roscito J.G."/>
            <person name="Kirilenko B.M."/>
            <person name="Davalos L.M."/>
            <person name="Corthals A.P."/>
            <person name="Power M.L."/>
            <person name="Jones G."/>
            <person name="Ransome R.D."/>
            <person name="Dechmann D.K.N."/>
            <person name="Locatelli A.G."/>
            <person name="Puechmaille S.J."/>
            <person name="Fedrigo O."/>
            <person name="Jarvis E.D."/>
            <person name="Hiller M."/>
            <person name="Vernes S.C."/>
            <person name="Myers E.W."/>
            <person name="Teeling E.C."/>
        </authorList>
    </citation>
    <scope>NUCLEOTIDE SEQUENCE [LARGE SCALE GENOMIC DNA]</scope>
    <source>
        <strain evidence="2">MPipKuh1</strain>
        <tissue evidence="2">Flight muscle</tissue>
    </source>
</reference>
<keyword evidence="3" id="KW-1185">Reference proteome</keyword>
<evidence type="ECO:0000313" key="3">
    <source>
        <dbReference type="Proteomes" id="UP000558488"/>
    </source>
</evidence>
<evidence type="ECO:0000256" key="1">
    <source>
        <dbReference type="SAM" id="MobiDB-lite"/>
    </source>
</evidence>
<feature type="compositionally biased region" description="Polar residues" evidence="1">
    <location>
        <begin position="53"/>
        <end position="80"/>
    </location>
</feature>
<sequence>MEAGAQPAGAEQDGEDEPEPQAPTQAIEGHGQVLLMGNFWPQEERFLTLQDILEQSPTSRPTQEPSSTRATGGHSSSSDCSWRRRLKRPSDCSSDDTEGRAAKCKRSAQKPPQGSAGTPRSRAAAEDAASGRQNPQLPLPPLPREPGARLLLVFCRASALRSQLPRLQLLLRRVHARHRSPPAALVGIVVLPRREEEAEARRRMESLLGSAFGPHSPAVEVHTAVFSPSRPEGTLDIQRAAAAAAAAAADGARGGTHEAPARGCVTLMDQETQTEGPPTQASPFCSCTTCPGSSACWRRLGLCHSRIFDVLLPQAWMTVPGREFPSLLTFYRGPARKHTSHRNSRAPGSRDCSCGSGGSSNCLLRH</sequence>
<feature type="region of interest" description="Disordered" evidence="1">
    <location>
        <begin position="336"/>
        <end position="359"/>
    </location>
</feature>
<accession>A0A7J7XWH4</accession>
<evidence type="ECO:0000313" key="2">
    <source>
        <dbReference type="EMBL" id="KAF6353995.1"/>
    </source>
</evidence>
<dbReference type="Pfam" id="PF15662">
    <property type="entry name" value="SPATA3"/>
    <property type="match status" value="1"/>
</dbReference>
<feature type="compositionally biased region" description="Low complexity" evidence="1">
    <location>
        <begin position="349"/>
        <end position="359"/>
    </location>
</feature>
<dbReference type="EMBL" id="JACAGB010000007">
    <property type="protein sequence ID" value="KAF6353995.1"/>
    <property type="molecule type" value="Genomic_DNA"/>
</dbReference>
<feature type="region of interest" description="Disordered" evidence="1">
    <location>
        <begin position="1"/>
        <end position="143"/>
    </location>
</feature>